<organism evidence="1 2">
    <name type="scientific">Carya illinoinensis</name>
    <name type="common">Pecan</name>
    <dbReference type="NCBI Taxonomy" id="32201"/>
    <lineage>
        <taxon>Eukaryota</taxon>
        <taxon>Viridiplantae</taxon>
        <taxon>Streptophyta</taxon>
        <taxon>Embryophyta</taxon>
        <taxon>Tracheophyta</taxon>
        <taxon>Spermatophyta</taxon>
        <taxon>Magnoliopsida</taxon>
        <taxon>eudicotyledons</taxon>
        <taxon>Gunneridae</taxon>
        <taxon>Pentapetalae</taxon>
        <taxon>rosids</taxon>
        <taxon>fabids</taxon>
        <taxon>Fagales</taxon>
        <taxon>Juglandaceae</taxon>
        <taxon>Carya</taxon>
    </lineage>
</organism>
<dbReference type="EMBL" id="CM031838">
    <property type="protein sequence ID" value="KAG6678803.1"/>
    <property type="molecule type" value="Genomic_DNA"/>
</dbReference>
<sequence>MLWTALDYQTFKRGEVLKPLFWHALQLLAVRDHQTFKRGEVLKYFLVEQRQIWEFRNLKINQICGKQPLLGKRHHIFRSTSDYQISKRGMILQTPPFWKHLNICTPYYMKSSKRWKKHVHLVR</sequence>
<accession>A0A922ABY8</accession>
<gene>
    <name evidence="1" type="ORF">I3842_14G099700</name>
</gene>
<protein>
    <submittedName>
        <fullName evidence="1">Uncharacterized protein</fullName>
    </submittedName>
</protein>
<reference evidence="1" key="1">
    <citation type="submission" date="2021-01" db="EMBL/GenBank/DDBJ databases">
        <authorList>
            <person name="Lovell J.T."/>
            <person name="Bentley N."/>
            <person name="Bhattarai G."/>
            <person name="Jenkins J.W."/>
            <person name="Sreedasyam A."/>
            <person name="Alarcon Y."/>
            <person name="Bock C."/>
            <person name="Boston L."/>
            <person name="Carlson J."/>
            <person name="Cervantes K."/>
            <person name="Clermont K."/>
            <person name="Krom N."/>
            <person name="Kubenka K."/>
            <person name="Mamidi S."/>
            <person name="Mattison C."/>
            <person name="Monteros M."/>
            <person name="Pisani C."/>
            <person name="Plott C."/>
            <person name="Rajasekar S."/>
            <person name="Rhein H.S."/>
            <person name="Rohla C."/>
            <person name="Song M."/>
            <person name="Hilaire R.S."/>
            <person name="Shu S."/>
            <person name="Wells L."/>
            <person name="Wang X."/>
            <person name="Webber J."/>
            <person name="Heerema R.J."/>
            <person name="Klein P."/>
            <person name="Conner P."/>
            <person name="Grauke L."/>
            <person name="Grimwood J."/>
            <person name="Schmutz J."/>
            <person name="Randall J.J."/>
        </authorList>
    </citation>
    <scope>NUCLEOTIDE SEQUENCE</scope>
    <source>
        <tissue evidence="1">Leaf</tissue>
    </source>
</reference>
<dbReference type="AlphaFoldDB" id="A0A922ABY8"/>
<dbReference type="Proteomes" id="UP000811246">
    <property type="component" value="Chromosome 14"/>
</dbReference>
<name>A0A922ABY8_CARIL</name>
<proteinExistence type="predicted"/>
<evidence type="ECO:0000313" key="1">
    <source>
        <dbReference type="EMBL" id="KAG6678803.1"/>
    </source>
</evidence>
<evidence type="ECO:0000313" key="2">
    <source>
        <dbReference type="Proteomes" id="UP000811246"/>
    </source>
</evidence>
<comment type="caution">
    <text evidence="1">The sequence shown here is derived from an EMBL/GenBank/DDBJ whole genome shotgun (WGS) entry which is preliminary data.</text>
</comment>